<name>W6JUJ7_9MICO</name>
<reference evidence="1 2" key="1">
    <citation type="journal article" date="2013" name="ISME J.">
        <title>A metabolic model for members of the genus Tetrasphaera involved in enhanced biological phosphorus removal.</title>
        <authorList>
            <person name="Kristiansen R."/>
            <person name="Nguyen H.T.T."/>
            <person name="Saunders A.M."/>
            <person name="Nielsen J.L."/>
            <person name="Wimmer R."/>
            <person name="Le V.Q."/>
            <person name="McIlroy S.J."/>
            <person name="Petrovski S."/>
            <person name="Seviour R.J."/>
            <person name="Calteau A."/>
            <person name="Nielsen K.L."/>
            <person name="Nielsen P.H."/>
        </authorList>
    </citation>
    <scope>NUCLEOTIDE SEQUENCE [LARGE SCALE GENOMIC DNA]</scope>
    <source>
        <strain evidence="1 2">Ben110</strain>
    </source>
</reference>
<comment type="caution">
    <text evidence="1">The sequence shown here is derived from an EMBL/GenBank/DDBJ whole genome shotgun (WGS) entry which is preliminary data.</text>
</comment>
<evidence type="ECO:0000313" key="1">
    <source>
        <dbReference type="EMBL" id="CCH73068.1"/>
    </source>
</evidence>
<dbReference type="Proteomes" id="UP000035763">
    <property type="component" value="Unassembled WGS sequence"/>
</dbReference>
<dbReference type="AlphaFoldDB" id="W6JUJ7"/>
<evidence type="ECO:0000313" key="2">
    <source>
        <dbReference type="Proteomes" id="UP000035763"/>
    </source>
</evidence>
<accession>W6JUJ7</accession>
<dbReference type="EMBL" id="CAJA01000146">
    <property type="protein sequence ID" value="CCH73068.1"/>
    <property type="molecule type" value="Genomic_DNA"/>
</dbReference>
<keyword evidence="2" id="KW-1185">Reference proteome</keyword>
<protein>
    <submittedName>
        <fullName evidence="1">Uncharacterized protein</fullName>
    </submittedName>
</protein>
<sequence length="22" mass="2463">MLLIVCHTAFAHLETLVFGEFA</sequence>
<organism evidence="1 2">
    <name type="scientific">Nostocoides australiense Ben110</name>
    <dbReference type="NCBI Taxonomy" id="1193182"/>
    <lineage>
        <taxon>Bacteria</taxon>
        <taxon>Bacillati</taxon>
        <taxon>Actinomycetota</taxon>
        <taxon>Actinomycetes</taxon>
        <taxon>Micrococcales</taxon>
        <taxon>Intrasporangiaceae</taxon>
        <taxon>Nostocoides</taxon>
    </lineage>
</organism>
<gene>
    <name evidence="1" type="ORF">BN11_230024</name>
</gene>
<proteinExistence type="predicted"/>